<accession>A0A9D4KCZ9</accession>
<keyword evidence="8 9" id="KW-0407">Ion channel</keyword>
<dbReference type="GO" id="GO:0034220">
    <property type="term" value="P:monoatomic ion transmembrane transport"/>
    <property type="evidence" value="ECO:0007669"/>
    <property type="project" value="UniProtKB-KW"/>
</dbReference>
<protein>
    <recommendedName>
        <fullName evidence="9">Innexin</fullName>
    </recommendedName>
</protein>
<proteinExistence type="inferred from homology"/>
<comment type="subcellular location">
    <subcellularLocation>
        <location evidence="1 9">Cell membrane</location>
        <topology evidence="1 9">Multi-pass membrane protein</topology>
    </subcellularLocation>
</comment>
<dbReference type="GO" id="GO:0005921">
    <property type="term" value="C:gap junction"/>
    <property type="evidence" value="ECO:0007669"/>
    <property type="project" value="UniProtKB-UniRule"/>
</dbReference>
<evidence type="ECO:0000256" key="3">
    <source>
        <dbReference type="ARBA" id="ARBA00022475"/>
    </source>
</evidence>
<reference evidence="10" key="2">
    <citation type="submission" date="2020-11" db="EMBL/GenBank/DDBJ databases">
        <authorList>
            <person name="McCartney M.A."/>
            <person name="Auch B."/>
            <person name="Kono T."/>
            <person name="Mallez S."/>
            <person name="Becker A."/>
            <person name="Gohl D.M."/>
            <person name="Silverstein K.A.T."/>
            <person name="Koren S."/>
            <person name="Bechman K.B."/>
            <person name="Herman A."/>
            <person name="Abrahante J.E."/>
            <person name="Garbe J."/>
        </authorList>
    </citation>
    <scope>NUCLEOTIDE SEQUENCE</scope>
    <source>
        <strain evidence="10">Duluth1</strain>
        <tissue evidence="10">Whole animal</tissue>
    </source>
</reference>
<evidence type="ECO:0000256" key="5">
    <source>
        <dbReference type="ARBA" id="ARBA00022989"/>
    </source>
</evidence>
<name>A0A9D4KCZ9_DREPO</name>
<organism evidence="10 11">
    <name type="scientific">Dreissena polymorpha</name>
    <name type="common">Zebra mussel</name>
    <name type="synonym">Mytilus polymorpha</name>
    <dbReference type="NCBI Taxonomy" id="45954"/>
    <lineage>
        <taxon>Eukaryota</taxon>
        <taxon>Metazoa</taxon>
        <taxon>Spiralia</taxon>
        <taxon>Lophotrochozoa</taxon>
        <taxon>Mollusca</taxon>
        <taxon>Bivalvia</taxon>
        <taxon>Autobranchia</taxon>
        <taxon>Heteroconchia</taxon>
        <taxon>Euheterodonta</taxon>
        <taxon>Imparidentia</taxon>
        <taxon>Neoheterodontei</taxon>
        <taxon>Myida</taxon>
        <taxon>Dreissenoidea</taxon>
        <taxon>Dreissenidae</taxon>
        <taxon>Dreissena</taxon>
    </lineage>
</organism>
<comment type="function">
    <text evidence="9">Structural component of the gap junctions.</text>
</comment>
<evidence type="ECO:0000256" key="9">
    <source>
        <dbReference type="RuleBase" id="RU010713"/>
    </source>
</evidence>
<feature type="transmembrane region" description="Helical" evidence="9">
    <location>
        <begin position="193"/>
        <end position="213"/>
    </location>
</feature>
<reference evidence="10" key="1">
    <citation type="journal article" date="2019" name="bioRxiv">
        <title>The Genome of the Zebra Mussel, Dreissena polymorpha: A Resource for Invasive Species Research.</title>
        <authorList>
            <person name="McCartney M.A."/>
            <person name="Auch B."/>
            <person name="Kono T."/>
            <person name="Mallez S."/>
            <person name="Zhang Y."/>
            <person name="Obille A."/>
            <person name="Becker A."/>
            <person name="Abrahante J.E."/>
            <person name="Garbe J."/>
            <person name="Badalamenti J.P."/>
            <person name="Herman A."/>
            <person name="Mangelson H."/>
            <person name="Liachko I."/>
            <person name="Sullivan S."/>
            <person name="Sone E.D."/>
            <person name="Koren S."/>
            <person name="Silverstein K.A.T."/>
            <person name="Beckman K.B."/>
            <person name="Gohl D.M."/>
        </authorList>
    </citation>
    <scope>NUCLEOTIDE SEQUENCE</scope>
    <source>
        <strain evidence="10">Duluth1</strain>
        <tissue evidence="10">Whole animal</tissue>
    </source>
</reference>
<feature type="transmembrane region" description="Helical" evidence="9">
    <location>
        <begin position="117"/>
        <end position="139"/>
    </location>
</feature>
<keyword evidence="4 9" id="KW-0812">Transmembrane</keyword>
<keyword evidence="2 9" id="KW-0813">Transport</keyword>
<keyword evidence="3" id="KW-1003">Cell membrane</keyword>
<keyword evidence="5 9" id="KW-1133">Transmembrane helix</keyword>
<gene>
    <name evidence="9" type="primary">inx</name>
    <name evidence="10" type="ORF">DPMN_110972</name>
</gene>
<keyword evidence="11" id="KW-1185">Reference proteome</keyword>
<feature type="transmembrane region" description="Helical" evidence="9">
    <location>
        <begin position="286"/>
        <end position="310"/>
    </location>
</feature>
<comment type="caution">
    <text evidence="10">The sequence shown here is derived from an EMBL/GenBank/DDBJ whole genome shotgun (WGS) entry which is preliminary data.</text>
</comment>
<dbReference type="PANTHER" id="PTHR11893">
    <property type="entry name" value="INNEXIN"/>
    <property type="match status" value="1"/>
</dbReference>
<keyword evidence="7 9" id="KW-0472">Membrane</keyword>
<dbReference type="Pfam" id="PF00876">
    <property type="entry name" value="Innexin"/>
    <property type="match status" value="1"/>
</dbReference>
<dbReference type="OrthoDB" id="5867527at2759"/>
<evidence type="ECO:0000313" key="10">
    <source>
        <dbReference type="EMBL" id="KAH3837577.1"/>
    </source>
</evidence>
<dbReference type="PROSITE" id="PS51013">
    <property type="entry name" value="PANNEXIN"/>
    <property type="match status" value="1"/>
</dbReference>
<dbReference type="PANTHER" id="PTHR11893:SF36">
    <property type="entry name" value="INNEXIN-5"/>
    <property type="match status" value="1"/>
</dbReference>
<evidence type="ECO:0000256" key="6">
    <source>
        <dbReference type="ARBA" id="ARBA00023065"/>
    </source>
</evidence>
<feature type="transmembrane region" description="Helical" evidence="9">
    <location>
        <begin position="28"/>
        <end position="44"/>
    </location>
</feature>
<evidence type="ECO:0000256" key="1">
    <source>
        <dbReference type="ARBA" id="ARBA00004651"/>
    </source>
</evidence>
<dbReference type="Proteomes" id="UP000828390">
    <property type="component" value="Unassembled WGS sequence"/>
</dbReference>
<dbReference type="InterPro" id="IPR000990">
    <property type="entry name" value="Innexin"/>
</dbReference>
<evidence type="ECO:0000313" key="11">
    <source>
        <dbReference type="Proteomes" id="UP000828390"/>
    </source>
</evidence>
<keyword evidence="6 9" id="KW-0406">Ion transport</keyword>
<dbReference type="PRINTS" id="PR01262">
    <property type="entry name" value="INNEXIN"/>
</dbReference>
<evidence type="ECO:0000256" key="2">
    <source>
        <dbReference type="ARBA" id="ARBA00022448"/>
    </source>
</evidence>
<evidence type="ECO:0000256" key="7">
    <source>
        <dbReference type="ARBA" id="ARBA00023136"/>
    </source>
</evidence>
<evidence type="ECO:0000256" key="4">
    <source>
        <dbReference type="ARBA" id="ARBA00022692"/>
    </source>
</evidence>
<evidence type="ECO:0000256" key="8">
    <source>
        <dbReference type="ARBA" id="ARBA00023303"/>
    </source>
</evidence>
<dbReference type="EMBL" id="JAIWYP010000004">
    <property type="protein sequence ID" value="KAH3837577.1"/>
    <property type="molecule type" value="Genomic_DNA"/>
</dbReference>
<dbReference type="AlphaFoldDB" id="A0A9D4KCZ9"/>
<dbReference type="GO" id="GO:0005886">
    <property type="term" value="C:plasma membrane"/>
    <property type="evidence" value="ECO:0007669"/>
    <property type="project" value="UniProtKB-SubCell"/>
</dbReference>
<comment type="similarity">
    <text evidence="9">Belongs to the pannexin family.</text>
</comment>
<sequence>MPTISKGLSMWLFGRTAVLDDFSDRLNHVWTFGLLILIGCIVSWRQMFEHPIRCWCPPEFTHSMVIYTETQCWNSYYIVHRRDEFTSSSLVPLLVRDYTDASSQIQESTTTFTLYQWLPLILCLQALLFKLPHILFYIFHVYSGISFDKISDLTAGYEHKTLVERSVLAKQVARYVSNWCRHLSCLPWRWLSVTWLIVKILYVVNVVEQLVLVQRLMRISDSLGTDSQSYGYTIINNLLSKNQTMWKSSPAFPRKVFCEMKIRYVQNEQMYMLQCNLPSNTFNEAAYVFIWVWLLFVTVVTCTSLGTWILRTIIPVPRNRYISRMMELSANSSCTRNDVARLSSDIGEDGVIVLKLIAANSSELFVADVVHNMTGTVDQKHETAVHSLENL</sequence>